<dbReference type="GO" id="GO:0007165">
    <property type="term" value="P:signal transduction"/>
    <property type="evidence" value="ECO:0007669"/>
    <property type="project" value="TreeGrafter"/>
</dbReference>
<comment type="catalytic activity">
    <reaction evidence="1 8">
        <text>a myo-inositol phosphate + H2O = myo-inositol + phosphate</text>
        <dbReference type="Rhea" id="RHEA:24056"/>
        <dbReference type="ChEBI" id="CHEBI:15377"/>
        <dbReference type="ChEBI" id="CHEBI:17268"/>
        <dbReference type="ChEBI" id="CHEBI:43474"/>
        <dbReference type="ChEBI" id="CHEBI:84139"/>
        <dbReference type="EC" id="3.1.3.25"/>
    </reaction>
</comment>
<dbReference type="PANTHER" id="PTHR20854">
    <property type="entry name" value="INOSITOL MONOPHOSPHATASE"/>
    <property type="match status" value="1"/>
</dbReference>
<comment type="cofactor">
    <cofactor evidence="2 7 8">
        <name>Mg(2+)</name>
        <dbReference type="ChEBI" id="CHEBI:18420"/>
    </cofactor>
</comment>
<keyword evidence="10" id="KW-1185">Reference proteome</keyword>
<dbReference type="Gene3D" id="3.40.190.80">
    <property type="match status" value="1"/>
</dbReference>
<dbReference type="PROSITE" id="PS00630">
    <property type="entry name" value="IMP_2"/>
    <property type="match status" value="1"/>
</dbReference>
<dbReference type="InterPro" id="IPR022337">
    <property type="entry name" value="Inositol_monophosphatase_SuhB"/>
</dbReference>
<name>A0A1N7LRJ3_9BACT</name>
<dbReference type="PANTHER" id="PTHR20854:SF4">
    <property type="entry name" value="INOSITOL-1-MONOPHOSPHATASE-RELATED"/>
    <property type="match status" value="1"/>
</dbReference>
<dbReference type="PRINTS" id="PR00377">
    <property type="entry name" value="IMPHPHTASES"/>
</dbReference>
<dbReference type="InterPro" id="IPR033942">
    <property type="entry name" value="IMPase"/>
</dbReference>
<feature type="binding site" evidence="7">
    <location>
        <position position="82"/>
    </location>
    <ligand>
        <name>Mg(2+)</name>
        <dbReference type="ChEBI" id="CHEBI:18420"/>
        <label>1</label>
        <note>catalytic</note>
    </ligand>
</feature>
<evidence type="ECO:0000256" key="5">
    <source>
        <dbReference type="ARBA" id="ARBA00022801"/>
    </source>
</evidence>
<dbReference type="AlphaFoldDB" id="A0A1N7LRJ3"/>
<dbReference type="FunFam" id="3.40.190.80:FF:000020">
    <property type="entry name" value="Fructose-1,6-bisphosphatase/inositol-1-monophosphatase"/>
    <property type="match status" value="1"/>
</dbReference>
<dbReference type="RefSeq" id="WP_076376387.1">
    <property type="nucleotide sequence ID" value="NZ_AP017422.1"/>
</dbReference>
<feature type="binding site" evidence="7">
    <location>
        <position position="208"/>
    </location>
    <ligand>
        <name>Mg(2+)</name>
        <dbReference type="ChEBI" id="CHEBI:18420"/>
        <label>1</label>
        <note>catalytic</note>
    </ligand>
</feature>
<accession>A0A1N7LRJ3</accession>
<evidence type="ECO:0000256" key="7">
    <source>
        <dbReference type="PIRSR" id="PIRSR600760-2"/>
    </source>
</evidence>
<sequence>MLKQTLLKATEAAAAVLKENFDRPFKISNKEGLNNLVTEIDHKSEALIIDIIRAEFPDHYILTEESGELPQNSEYKWIIDPIDGTINYANGIPLCCVSIGLEKDGEMLYGAVYNPFINELFFAQRGFGATLNDHKIHVTDKSDLKTSCLATGFPYTYLDAPNGPLDIFPKLIRKGIPVRRLGSAAIDLCWVAAGRFDGFYEHKLQAWDSAAGFLIVEEAGGKVTDYKGDHYSPYQPHIIATNGKIHDQLLHVVNGGEVL</sequence>
<evidence type="ECO:0000313" key="9">
    <source>
        <dbReference type="EMBL" id="SIS76465.1"/>
    </source>
</evidence>
<dbReference type="STRING" id="477680.SAMN05421788_1011079"/>
<dbReference type="Gene3D" id="3.30.540.10">
    <property type="entry name" value="Fructose-1,6-Bisphosphatase, subunit A, domain 1"/>
    <property type="match status" value="1"/>
</dbReference>
<dbReference type="GO" id="GO:0006020">
    <property type="term" value="P:inositol metabolic process"/>
    <property type="evidence" value="ECO:0007669"/>
    <property type="project" value="TreeGrafter"/>
</dbReference>
<dbReference type="CDD" id="cd01639">
    <property type="entry name" value="IMPase"/>
    <property type="match status" value="1"/>
</dbReference>
<dbReference type="PRINTS" id="PR01959">
    <property type="entry name" value="SBIMPHPHTASE"/>
</dbReference>
<dbReference type="SUPFAM" id="SSF56655">
    <property type="entry name" value="Carbohydrate phosphatase"/>
    <property type="match status" value="1"/>
</dbReference>
<gene>
    <name evidence="9" type="ORF">SAMN05421788_1011079</name>
</gene>
<feature type="binding site" evidence="7">
    <location>
        <position position="83"/>
    </location>
    <ligand>
        <name>Mg(2+)</name>
        <dbReference type="ChEBI" id="CHEBI:18420"/>
        <label>1</label>
        <note>catalytic</note>
    </ligand>
</feature>
<organism evidence="9 10">
    <name type="scientific">Filimonas lacunae</name>
    <dbReference type="NCBI Taxonomy" id="477680"/>
    <lineage>
        <taxon>Bacteria</taxon>
        <taxon>Pseudomonadati</taxon>
        <taxon>Bacteroidota</taxon>
        <taxon>Chitinophagia</taxon>
        <taxon>Chitinophagales</taxon>
        <taxon>Chitinophagaceae</taxon>
        <taxon>Filimonas</taxon>
    </lineage>
</organism>
<evidence type="ECO:0000256" key="8">
    <source>
        <dbReference type="RuleBase" id="RU364068"/>
    </source>
</evidence>
<dbReference type="GO" id="GO:0008934">
    <property type="term" value="F:inositol monophosphate 1-phosphatase activity"/>
    <property type="evidence" value="ECO:0007669"/>
    <property type="project" value="InterPro"/>
</dbReference>
<dbReference type="GO" id="GO:0046872">
    <property type="term" value="F:metal ion binding"/>
    <property type="evidence" value="ECO:0007669"/>
    <property type="project" value="UniProtKB-KW"/>
</dbReference>
<dbReference type="InterPro" id="IPR020583">
    <property type="entry name" value="Inositol_monoP_metal-BS"/>
</dbReference>
<protein>
    <recommendedName>
        <fullName evidence="8">Inositol-1-monophosphatase</fullName>
        <ecNumber evidence="8">3.1.3.25</ecNumber>
    </recommendedName>
</protein>
<keyword evidence="5 8" id="KW-0378">Hydrolase</keyword>
<dbReference type="InterPro" id="IPR020550">
    <property type="entry name" value="Inositol_monophosphatase_CS"/>
</dbReference>
<dbReference type="EMBL" id="FTOR01000001">
    <property type="protein sequence ID" value="SIS76465.1"/>
    <property type="molecule type" value="Genomic_DNA"/>
</dbReference>
<comment type="similarity">
    <text evidence="3 8">Belongs to the inositol monophosphatase superfamily.</text>
</comment>
<reference evidence="10" key="1">
    <citation type="submission" date="2017-01" db="EMBL/GenBank/DDBJ databases">
        <authorList>
            <person name="Varghese N."/>
            <person name="Submissions S."/>
        </authorList>
    </citation>
    <scope>NUCLEOTIDE SEQUENCE [LARGE SCALE GENOMIC DNA]</scope>
    <source>
        <strain evidence="10">DSM 21054</strain>
    </source>
</reference>
<dbReference type="EC" id="3.1.3.25" evidence="8"/>
<keyword evidence="4 7" id="KW-0479">Metal-binding</keyword>
<evidence type="ECO:0000256" key="1">
    <source>
        <dbReference type="ARBA" id="ARBA00001033"/>
    </source>
</evidence>
<feature type="binding site" evidence="7">
    <location>
        <position position="80"/>
    </location>
    <ligand>
        <name>Mg(2+)</name>
        <dbReference type="ChEBI" id="CHEBI:18420"/>
        <label>1</label>
        <note>catalytic</note>
    </ligand>
</feature>
<dbReference type="InterPro" id="IPR000760">
    <property type="entry name" value="Inositol_monophosphatase-like"/>
</dbReference>
<dbReference type="OrthoDB" id="9772456at2"/>
<proteinExistence type="inferred from homology"/>
<dbReference type="FunFam" id="3.30.540.10:FF:000003">
    <property type="entry name" value="Inositol-1-monophosphatase"/>
    <property type="match status" value="1"/>
</dbReference>
<dbReference type="GO" id="GO:0046854">
    <property type="term" value="P:phosphatidylinositol phosphate biosynthetic process"/>
    <property type="evidence" value="ECO:0007669"/>
    <property type="project" value="InterPro"/>
</dbReference>
<evidence type="ECO:0000256" key="6">
    <source>
        <dbReference type="ARBA" id="ARBA00022842"/>
    </source>
</evidence>
<dbReference type="Proteomes" id="UP000186917">
    <property type="component" value="Unassembled WGS sequence"/>
</dbReference>
<evidence type="ECO:0000256" key="4">
    <source>
        <dbReference type="ARBA" id="ARBA00022723"/>
    </source>
</evidence>
<feature type="binding site" evidence="7">
    <location>
        <position position="64"/>
    </location>
    <ligand>
        <name>Mg(2+)</name>
        <dbReference type="ChEBI" id="CHEBI:18420"/>
        <label>1</label>
        <note>catalytic</note>
    </ligand>
</feature>
<evidence type="ECO:0000313" key="10">
    <source>
        <dbReference type="Proteomes" id="UP000186917"/>
    </source>
</evidence>
<keyword evidence="6 7" id="KW-0460">Magnesium</keyword>
<evidence type="ECO:0000256" key="3">
    <source>
        <dbReference type="ARBA" id="ARBA00009759"/>
    </source>
</evidence>
<dbReference type="Pfam" id="PF00459">
    <property type="entry name" value="Inositol_P"/>
    <property type="match status" value="1"/>
</dbReference>
<evidence type="ECO:0000256" key="2">
    <source>
        <dbReference type="ARBA" id="ARBA00001946"/>
    </source>
</evidence>
<dbReference type="PROSITE" id="PS00629">
    <property type="entry name" value="IMP_1"/>
    <property type="match status" value="1"/>
</dbReference>